<accession>A0AA38MME1</accession>
<dbReference type="Gene3D" id="3.15.10.30">
    <property type="entry name" value="Haemolymph juvenile hormone binding protein"/>
    <property type="match status" value="2"/>
</dbReference>
<reference evidence="2" key="1">
    <citation type="journal article" date="2023" name="G3 (Bethesda)">
        <title>Whole genome assemblies of Zophobas morio and Tenebrio molitor.</title>
        <authorList>
            <person name="Kaur S."/>
            <person name="Stinson S.A."/>
            <person name="diCenzo G.C."/>
        </authorList>
    </citation>
    <scope>NUCLEOTIDE SEQUENCE</scope>
    <source>
        <strain evidence="2">QUZm001</strain>
    </source>
</reference>
<comment type="caution">
    <text evidence="2">The sequence shown here is derived from an EMBL/GenBank/DDBJ whole genome shotgun (WGS) entry which is preliminary data.</text>
</comment>
<dbReference type="PANTHER" id="PTHR11008:SF32">
    <property type="entry name" value="CIRCADIAN CLOCK-CONTROLLED PROTEIN DAYWAKE-RELATED"/>
    <property type="match status" value="1"/>
</dbReference>
<keyword evidence="3" id="KW-1185">Reference proteome</keyword>
<sequence length="441" mass="49984">MNSLTLCVVALATISSCLQLPSSFQKCDRRRTDFNQCLSKAIHGAIISLEKPLKSHGLPSLYDVVYPPDLYVEFGNSTYGLKQKYSNLKFTGLSNPQDVTARMDFGPVTSTLTIEATYSEIKWYSEWKAEGTVVLLPLNVVTPLEAILIEPVFTLKFDLQQYEKGGTYFRVVDTGIDLQARGLAFDFKLFSNERLNREFNSAMTEKGAEIFAASSNFKKCDLRRTNFNKCLGDAIHDAIIQLDKPIKSHGLESLYDVQLRPDIDVMNIGNHSQSGLRQKFSKFRIVGLSKPEASTARLDYDQKIYTLTLAITYPELLFPTEYAAEGSITVLPTNVVTPVEVTLENPTLTYTFKMKPYQKDTTYLKVIDTGIDVQVHGMRWNFKQLFRNKRLNEEFNSELTEHGKEVFATYKYLEVTFAPYFGLMLDNLLAKVPLSELFDGI</sequence>
<keyword evidence="1" id="KW-0732">Signal</keyword>
<dbReference type="GO" id="GO:0005615">
    <property type="term" value="C:extracellular space"/>
    <property type="evidence" value="ECO:0007669"/>
    <property type="project" value="TreeGrafter"/>
</dbReference>
<dbReference type="EMBL" id="JALNTZ010000002">
    <property type="protein sequence ID" value="KAJ3660892.1"/>
    <property type="molecule type" value="Genomic_DNA"/>
</dbReference>
<evidence type="ECO:0000256" key="1">
    <source>
        <dbReference type="SAM" id="SignalP"/>
    </source>
</evidence>
<feature type="chain" id="PRO_5041411211" evidence="1">
    <location>
        <begin position="20"/>
        <end position="441"/>
    </location>
</feature>
<dbReference type="SMART" id="SM00700">
    <property type="entry name" value="JHBP"/>
    <property type="match status" value="1"/>
</dbReference>
<dbReference type="Proteomes" id="UP001168821">
    <property type="component" value="Unassembled WGS sequence"/>
</dbReference>
<dbReference type="PANTHER" id="PTHR11008">
    <property type="entry name" value="PROTEIN TAKEOUT-LIKE PROTEIN"/>
    <property type="match status" value="1"/>
</dbReference>
<dbReference type="AlphaFoldDB" id="A0AA38MME1"/>
<dbReference type="InterPro" id="IPR010562">
    <property type="entry name" value="Haemolymph_juvenile_hormone-bd"/>
</dbReference>
<dbReference type="InterPro" id="IPR038606">
    <property type="entry name" value="To_sf"/>
</dbReference>
<protein>
    <submittedName>
        <fullName evidence="2">Uncharacterized protein</fullName>
    </submittedName>
</protein>
<evidence type="ECO:0000313" key="3">
    <source>
        <dbReference type="Proteomes" id="UP001168821"/>
    </source>
</evidence>
<proteinExistence type="predicted"/>
<dbReference type="Pfam" id="PF06585">
    <property type="entry name" value="JHBP"/>
    <property type="match status" value="2"/>
</dbReference>
<feature type="signal peptide" evidence="1">
    <location>
        <begin position="1"/>
        <end position="19"/>
    </location>
</feature>
<name>A0AA38MME1_9CUCU</name>
<gene>
    <name evidence="2" type="ORF">Zmor_005320</name>
</gene>
<evidence type="ECO:0000313" key="2">
    <source>
        <dbReference type="EMBL" id="KAJ3660892.1"/>
    </source>
</evidence>
<organism evidence="2 3">
    <name type="scientific">Zophobas morio</name>
    <dbReference type="NCBI Taxonomy" id="2755281"/>
    <lineage>
        <taxon>Eukaryota</taxon>
        <taxon>Metazoa</taxon>
        <taxon>Ecdysozoa</taxon>
        <taxon>Arthropoda</taxon>
        <taxon>Hexapoda</taxon>
        <taxon>Insecta</taxon>
        <taxon>Pterygota</taxon>
        <taxon>Neoptera</taxon>
        <taxon>Endopterygota</taxon>
        <taxon>Coleoptera</taxon>
        <taxon>Polyphaga</taxon>
        <taxon>Cucujiformia</taxon>
        <taxon>Tenebrionidae</taxon>
        <taxon>Zophobas</taxon>
    </lineage>
</organism>